<accession>A0AAV6NPU5</accession>
<evidence type="ECO:0000313" key="2">
    <source>
        <dbReference type="Proteomes" id="UP000685013"/>
    </source>
</evidence>
<name>A0AAV6NPU5_9ROSI</name>
<proteinExistence type="predicted"/>
<sequence length="71" mass="8093">MKKREERRTTNSYIIEIGSDNREGKNKAVAHDGVIAQEKENQLVLSLRPVGFSHLLRILNGPIHVKFIVNN</sequence>
<reference evidence="1 2" key="1">
    <citation type="journal article" date="2021" name="Hortic Res">
        <title>The domestication of Cucurbita argyrosperma as revealed by the genome of its wild relative.</title>
        <authorList>
            <person name="Barrera-Redondo J."/>
            <person name="Sanchez-de la Vega G."/>
            <person name="Aguirre-Liguori J.A."/>
            <person name="Castellanos-Morales G."/>
            <person name="Gutierrez-Guerrero Y.T."/>
            <person name="Aguirre-Dugua X."/>
            <person name="Aguirre-Planter E."/>
            <person name="Tenaillon M.I."/>
            <person name="Lira-Saade R."/>
            <person name="Eguiarte L.E."/>
        </authorList>
    </citation>
    <scope>NUCLEOTIDE SEQUENCE [LARGE SCALE GENOMIC DNA]</scope>
    <source>
        <strain evidence="1">JBR-2021</strain>
    </source>
</reference>
<protein>
    <submittedName>
        <fullName evidence="1">Uncharacterized protein</fullName>
    </submittedName>
</protein>
<dbReference type="AlphaFoldDB" id="A0AAV6NPU5"/>
<organism evidence="1 2">
    <name type="scientific">Cucurbita argyrosperma subsp. sororia</name>
    <dbReference type="NCBI Taxonomy" id="37648"/>
    <lineage>
        <taxon>Eukaryota</taxon>
        <taxon>Viridiplantae</taxon>
        <taxon>Streptophyta</taxon>
        <taxon>Embryophyta</taxon>
        <taxon>Tracheophyta</taxon>
        <taxon>Spermatophyta</taxon>
        <taxon>Magnoliopsida</taxon>
        <taxon>eudicotyledons</taxon>
        <taxon>Gunneridae</taxon>
        <taxon>Pentapetalae</taxon>
        <taxon>rosids</taxon>
        <taxon>fabids</taxon>
        <taxon>Cucurbitales</taxon>
        <taxon>Cucurbitaceae</taxon>
        <taxon>Cucurbiteae</taxon>
        <taxon>Cucurbita</taxon>
    </lineage>
</organism>
<gene>
    <name evidence="1" type="ORF">SDJN03_05884</name>
</gene>
<feature type="non-terminal residue" evidence="1">
    <location>
        <position position="1"/>
    </location>
</feature>
<comment type="caution">
    <text evidence="1">The sequence shown here is derived from an EMBL/GenBank/DDBJ whole genome shotgun (WGS) entry which is preliminary data.</text>
</comment>
<evidence type="ECO:0000313" key="1">
    <source>
        <dbReference type="EMBL" id="KAG6600651.1"/>
    </source>
</evidence>
<dbReference type="Proteomes" id="UP000685013">
    <property type="component" value="Chromosome 4"/>
</dbReference>
<dbReference type="EMBL" id="JAGKQH010000004">
    <property type="protein sequence ID" value="KAG6600651.1"/>
    <property type="molecule type" value="Genomic_DNA"/>
</dbReference>
<keyword evidence="2" id="KW-1185">Reference proteome</keyword>